<sequence>MMKRLIPIFVLIFCLVTSSDVLYLNNGEELDGKLITIDSNKIIMEIEGKTKTIPIDQAMRMELVKYREIKGEYNLSQIKDKRIRDIIKNAPDASKYPSASKITLLDETNITVDENYLITRKTRTIEKIFRERAKGSTAQIAGFFSQGESTNKLVFGRTVNNSKIYYVDDFSIKTSSVNPYYPEYDREKRTRADLPKADIGSIVDYSFEYKQLKRNVFDQVDGFDYYNSYEPVLNKIITFTFPAKFEDRFYFKNYRADDLKVKKTRNNRSITYSFVMDKIEPEKQESSVPYWSTFYKYIYFGLRKESFKDQVKALQGKIRKSEIITPELENIVNKLTEGMNTPYEKLKALYTYVAREVQYVGVSMSSYEYYPRPVSEVLKFKRGNSLDKMNLFRVMLKMAGIDATLVYTANAYIPYNKEFPWIENFSGVRVKATIDGNSRYYTPIGTTSNLSDEFVGNDIILDVSQGKVTVEPFADPSIFLDVENIQAKLDKDGTMYMDVKRVFEGGTGASYRKYRFMKQDEIRKEMEKWVKGYHSNAKLISWKFENLDSVDKQVRVEVNMEIPEYAMRTGDKILMFKLPFGFSASSVGEKTRYHDYDLPGSRFRNKFHVELQLPSEYSVYYVPGSNTFGIPGYFSVISNSSVQGNDLKFDYVYNMEKDFLEKEKYPEYKSIMEKMARWSDEYIVLEKK</sequence>
<organism evidence="3 4">
    <name type="scientific">Muiribacterium halophilum</name>
    <dbReference type="NCBI Taxonomy" id="2053465"/>
    <lineage>
        <taxon>Bacteria</taxon>
        <taxon>Candidatus Muiribacteriota</taxon>
        <taxon>Candidatus Muiribacteriia</taxon>
        <taxon>Candidatus Muiribacteriales</taxon>
        <taxon>Candidatus Muiribacteriaceae</taxon>
        <taxon>Candidatus Muiribacterium</taxon>
    </lineage>
</organism>
<gene>
    <name evidence="3" type="ORF">C0601_07870</name>
</gene>
<dbReference type="Proteomes" id="UP000234857">
    <property type="component" value="Unassembled WGS sequence"/>
</dbReference>
<dbReference type="AlphaFoldDB" id="A0A2N5ZF86"/>
<feature type="domain" description="DUF3857" evidence="2">
    <location>
        <begin position="118"/>
        <end position="277"/>
    </location>
</feature>
<name>A0A2N5ZF86_MUIH1</name>
<comment type="caution">
    <text evidence="3">The sequence shown here is derived from an EMBL/GenBank/DDBJ whole genome shotgun (WGS) entry which is preliminary data.</text>
</comment>
<dbReference type="Gene3D" id="2.60.120.1130">
    <property type="match status" value="1"/>
</dbReference>
<proteinExistence type="predicted"/>
<dbReference type="Gene3D" id="2.60.40.3140">
    <property type="match status" value="1"/>
</dbReference>
<evidence type="ECO:0000313" key="4">
    <source>
        <dbReference type="Proteomes" id="UP000234857"/>
    </source>
</evidence>
<dbReference type="InterPro" id="IPR038765">
    <property type="entry name" value="Papain-like_cys_pep_sf"/>
</dbReference>
<dbReference type="EMBL" id="PKTG01000090">
    <property type="protein sequence ID" value="PLX17319.1"/>
    <property type="molecule type" value="Genomic_DNA"/>
</dbReference>
<accession>A0A2N5ZF86</accession>
<reference evidence="3 4" key="1">
    <citation type="submission" date="2017-11" db="EMBL/GenBank/DDBJ databases">
        <title>Genome-resolved metagenomics identifies genetic mobility, metabolic interactions, and unexpected diversity in perchlorate-reducing communities.</title>
        <authorList>
            <person name="Barnum T.P."/>
            <person name="Figueroa I.A."/>
            <person name="Carlstrom C.I."/>
            <person name="Lucas L.N."/>
            <person name="Engelbrektson A.L."/>
            <person name="Coates J.D."/>
        </authorList>
    </citation>
    <scope>NUCLEOTIDE SEQUENCE [LARGE SCALE GENOMIC DNA]</scope>
    <source>
        <strain evidence="3">BM706</strain>
    </source>
</reference>
<evidence type="ECO:0000259" key="1">
    <source>
        <dbReference type="Pfam" id="PF01841"/>
    </source>
</evidence>
<protein>
    <recommendedName>
        <fullName evidence="5">DUF3857 domain-containing protein</fullName>
    </recommendedName>
</protein>
<dbReference type="SUPFAM" id="SSF54001">
    <property type="entry name" value="Cysteine proteinases"/>
    <property type="match status" value="1"/>
</dbReference>
<dbReference type="Gene3D" id="3.10.620.30">
    <property type="match status" value="1"/>
</dbReference>
<dbReference type="InterPro" id="IPR024618">
    <property type="entry name" value="DUF3857"/>
</dbReference>
<dbReference type="InterPro" id="IPR002931">
    <property type="entry name" value="Transglutaminase-like"/>
</dbReference>
<feature type="domain" description="Transglutaminase-like" evidence="1">
    <location>
        <begin position="330"/>
        <end position="409"/>
    </location>
</feature>
<evidence type="ECO:0000313" key="3">
    <source>
        <dbReference type="EMBL" id="PLX17319.1"/>
    </source>
</evidence>
<dbReference type="Pfam" id="PF12969">
    <property type="entry name" value="DUF3857"/>
    <property type="match status" value="1"/>
</dbReference>
<evidence type="ECO:0000259" key="2">
    <source>
        <dbReference type="Pfam" id="PF12969"/>
    </source>
</evidence>
<evidence type="ECO:0008006" key="5">
    <source>
        <dbReference type="Google" id="ProtNLM"/>
    </source>
</evidence>
<dbReference type="Pfam" id="PF01841">
    <property type="entry name" value="Transglut_core"/>
    <property type="match status" value="1"/>
</dbReference>